<dbReference type="Gene3D" id="3.90.220.20">
    <property type="entry name" value="DNA methylase specificity domains"/>
    <property type="match status" value="2"/>
</dbReference>
<dbReference type="EMBL" id="FOUB01000080">
    <property type="protein sequence ID" value="SFM99143.1"/>
    <property type="molecule type" value="Genomic_DNA"/>
</dbReference>
<comment type="similarity">
    <text evidence="1">Belongs to the type-I restriction system S methylase family.</text>
</comment>
<dbReference type="InterPro" id="IPR000055">
    <property type="entry name" value="Restrct_endonuc_typeI_TRD"/>
</dbReference>
<protein>
    <submittedName>
        <fullName evidence="5">Type I restriction enzyme, S subunit</fullName>
    </submittedName>
</protein>
<dbReference type="AlphaFoldDB" id="A0A1I4VD82"/>
<dbReference type="InterPro" id="IPR044946">
    <property type="entry name" value="Restrct_endonuc_typeI_TRD_sf"/>
</dbReference>
<dbReference type="Proteomes" id="UP000183287">
    <property type="component" value="Unassembled WGS sequence"/>
</dbReference>
<dbReference type="PANTHER" id="PTHR30408:SF12">
    <property type="entry name" value="TYPE I RESTRICTION ENZYME MJAVIII SPECIFICITY SUBUNIT"/>
    <property type="match status" value="1"/>
</dbReference>
<dbReference type="Pfam" id="PF01420">
    <property type="entry name" value="Methylase_S"/>
    <property type="match status" value="1"/>
</dbReference>
<organism evidence="5 6">
    <name type="scientific">Nitrosomonas communis</name>
    <dbReference type="NCBI Taxonomy" id="44574"/>
    <lineage>
        <taxon>Bacteria</taxon>
        <taxon>Pseudomonadati</taxon>
        <taxon>Pseudomonadota</taxon>
        <taxon>Betaproteobacteria</taxon>
        <taxon>Nitrosomonadales</taxon>
        <taxon>Nitrosomonadaceae</taxon>
        <taxon>Nitrosomonas</taxon>
    </lineage>
</organism>
<dbReference type="SUPFAM" id="SSF116734">
    <property type="entry name" value="DNA methylase specificity domain"/>
    <property type="match status" value="2"/>
</dbReference>
<evidence type="ECO:0000259" key="4">
    <source>
        <dbReference type="Pfam" id="PF01420"/>
    </source>
</evidence>
<evidence type="ECO:0000313" key="5">
    <source>
        <dbReference type="EMBL" id="SFM99143.1"/>
    </source>
</evidence>
<name>A0A1I4VD82_9PROT</name>
<evidence type="ECO:0000256" key="3">
    <source>
        <dbReference type="ARBA" id="ARBA00023125"/>
    </source>
</evidence>
<keyword evidence="6" id="KW-1185">Reference proteome</keyword>
<evidence type="ECO:0000256" key="1">
    <source>
        <dbReference type="ARBA" id="ARBA00010923"/>
    </source>
</evidence>
<keyword evidence="3" id="KW-0238">DNA-binding</keyword>
<gene>
    <name evidence="5" type="ORF">SAMN05421863_10806</name>
</gene>
<proteinExistence type="inferred from homology"/>
<reference evidence="6" key="1">
    <citation type="submission" date="2016-10" db="EMBL/GenBank/DDBJ databases">
        <authorList>
            <person name="Varghese N."/>
            <person name="Submissions S."/>
        </authorList>
    </citation>
    <scope>NUCLEOTIDE SEQUENCE [LARGE SCALE GENOMIC DNA]</scope>
    <source>
        <strain evidence="6">Nm44</strain>
    </source>
</reference>
<accession>A0A1I4VD82</accession>
<evidence type="ECO:0000313" key="6">
    <source>
        <dbReference type="Proteomes" id="UP000183287"/>
    </source>
</evidence>
<sequence length="256" mass="28790">MKSYSRLILGNLSEVFNGKTPSKAEQRTNGYPVLKIKDVNELGLFHGSFESFVDMELGQKYSIKSVMKGDTLILNAAHNANYVGSKIYYPEPATFGSLATGEWLIIRPNTLKLDSKYLNHWVRSPEARYAIRDIVKGIHLYPKDVARLQIPLPPLAEQKRIAAILDAADALRTKRRESLAQLDILVQSKFLEMFGDPVTNPKRWNVVNGETVCERITVGVVIKPASYYRETGIPALRSLNVKVGKIELNDLVYISK</sequence>
<dbReference type="GO" id="GO:0009307">
    <property type="term" value="P:DNA restriction-modification system"/>
    <property type="evidence" value="ECO:0007669"/>
    <property type="project" value="UniProtKB-KW"/>
</dbReference>
<dbReference type="GO" id="GO:0003677">
    <property type="term" value="F:DNA binding"/>
    <property type="evidence" value="ECO:0007669"/>
    <property type="project" value="UniProtKB-KW"/>
</dbReference>
<dbReference type="InterPro" id="IPR052021">
    <property type="entry name" value="Type-I_RS_S_subunit"/>
</dbReference>
<feature type="domain" description="Type I restriction modification DNA specificity" evidence="4">
    <location>
        <begin position="9"/>
        <end position="177"/>
    </location>
</feature>
<evidence type="ECO:0000256" key="2">
    <source>
        <dbReference type="ARBA" id="ARBA00022747"/>
    </source>
</evidence>
<dbReference type="RefSeq" id="WP_074906950.1">
    <property type="nucleotide sequence ID" value="NZ_FOUB01000080.1"/>
</dbReference>
<dbReference type="PANTHER" id="PTHR30408">
    <property type="entry name" value="TYPE-1 RESTRICTION ENZYME ECOKI SPECIFICITY PROTEIN"/>
    <property type="match status" value="1"/>
</dbReference>
<keyword evidence="2" id="KW-0680">Restriction system</keyword>